<keyword evidence="2" id="KW-1015">Disulfide bond</keyword>
<dbReference type="InterPro" id="IPR007110">
    <property type="entry name" value="Ig-like_dom"/>
</dbReference>
<dbReference type="SMART" id="SM00409">
    <property type="entry name" value="IG"/>
    <property type="match status" value="3"/>
</dbReference>
<dbReference type="InterPro" id="IPR003599">
    <property type="entry name" value="Ig_sub"/>
</dbReference>
<keyword evidence="1 5" id="KW-0732">Signal</keyword>
<dbReference type="InterPro" id="IPR013783">
    <property type="entry name" value="Ig-like_fold"/>
</dbReference>
<dbReference type="SUPFAM" id="SSF48726">
    <property type="entry name" value="Immunoglobulin"/>
    <property type="match status" value="3"/>
</dbReference>
<protein>
    <recommendedName>
        <fullName evidence="6">Ig-like domain-containing protein</fullName>
    </recommendedName>
</protein>
<evidence type="ECO:0000256" key="3">
    <source>
        <dbReference type="ARBA" id="ARBA00023180"/>
    </source>
</evidence>
<dbReference type="Pfam" id="PF00047">
    <property type="entry name" value="ig"/>
    <property type="match status" value="1"/>
</dbReference>
<organism evidence="7 8">
    <name type="scientific">Pleuronectes platessa</name>
    <name type="common">European plaice</name>
    <dbReference type="NCBI Taxonomy" id="8262"/>
    <lineage>
        <taxon>Eukaryota</taxon>
        <taxon>Metazoa</taxon>
        <taxon>Chordata</taxon>
        <taxon>Craniata</taxon>
        <taxon>Vertebrata</taxon>
        <taxon>Euteleostomi</taxon>
        <taxon>Actinopterygii</taxon>
        <taxon>Neopterygii</taxon>
        <taxon>Teleostei</taxon>
        <taxon>Neoteleostei</taxon>
        <taxon>Acanthomorphata</taxon>
        <taxon>Carangaria</taxon>
        <taxon>Pleuronectiformes</taxon>
        <taxon>Pleuronectoidei</taxon>
        <taxon>Pleuronectidae</taxon>
        <taxon>Pleuronectes</taxon>
    </lineage>
</organism>
<dbReference type="PANTHER" id="PTHR44337">
    <property type="entry name" value="CARCINOEMBRYONIC ANTIGEN-RELATED CELL ADHESION MOLECULE 8"/>
    <property type="match status" value="1"/>
</dbReference>
<dbReference type="InterPro" id="IPR052598">
    <property type="entry name" value="IgSF_CEA-related"/>
</dbReference>
<feature type="signal peptide" evidence="5">
    <location>
        <begin position="1"/>
        <end position="25"/>
    </location>
</feature>
<evidence type="ECO:0000256" key="4">
    <source>
        <dbReference type="ARBA" id="ARBA00023319"/>
    </source>
</evidence>
<keyword evidence="3" id="KW-0325">Glycoprotein</keyword>
<keyword evidence="4" id="KW-0393">Immunoglobulin domain</keyword>
<feature type="domain" description="Ig-like" evidence="6">
    <location>
        <begin position="218"/>
        <end position="300"/>
    </location>
</feature>
<feature type="domain" description="Ig-like" evidence="6">
    <location>
        <begin position="110"/>
        <end position="213"/>
    </location>
</feature>
<sequence>MEMNQEGALAITLLGLLQCCLASAAVEIQASPHPAVVGATLTLSLSPPPSMKRGTWTVGGSLILNWEGAEEAVVPSYSGRVTVNVLTGALTLSSARVADSGVYVMQSTDPQLQASATISVYEPISNVVLKANQTDFIEFNTSAVASCSVSSGSSLSFLWMNGSSEVTASDRVQLTDGNSSLTVVNVSRYDPGPFRCRVSNPVSNGTSDPVSFTIIYGPDHMALTVNGSLSVGSNLTMRCSAQSNPPAQLSWAFKGDSLNTTGPLLELYAVTEDQSGPYSCVAFNNHTNMNSSIDSLVTITKSGSKPQAVDVWLLSLLLSVGFLFSWQDVAVPSVHGRL</sequence>
<evidence type="ECO:0000256" key="2">
    <source>
        <dbReference type="ARBA" id="ARBA00023157"/>
    </source>
</evidence>
<gene>
    <name evidence="7" type="ORF">PLEPLA_LOCUS5626</name>
</gene>
<evidence type="ECO:0000313" key="8">
    <source>
        <dbReference type="Proteomes" id="UP001153269"/>
    </source>
</evidence>
<proteinExistence type="predicted"/>
<accession>A0A9N7TS41</accession>
<dbReference type="InterPro" id="IPR036179">
    <property type="entry name" value="Ig-like_dom_sf"/>
</dbReference>
<comment type="caution">
    <text evidence="7">The sequence shown here is derived from an EMBL/GenBank/DDBJ whole genome shotgun (WGS) entry which is preliminary data.</text>
</comment>
<evidence type="ECO:0000256" key="1">
    <source>
        <dbReference type="ARBA" id="ARBA00022729"/>
    </source>
</evidence>
<evidence type="ECO:0000259" key="6">
    <source>
        <dbReference type="PROSITE" id="PS50835"/>
    </source>
</evidence>
<evidence type="ECO:0000256" key="5">
    <source>
        <dbReference type="SAM" id="SignalP"/>
    </source>
</evidence>
<dbReference type="Gene3D" id="2.60.40.10">
    <property type="entry name" value="Immunoglobulins"/>
    <property type="match status" value="3"/>
</dbReference>
<dbReference type="InterPro" id="IPR013151">
    <property type="entry name" value="Immunoglobulin_dom"/>
</dbReference>
<dbReference type="EMBL" id="CADEAL010000286">
    <property type="protein sequence ID" value="CAB1417807.1"/>
    <property type="molecule type" value="Genomic_DNA"/>
</dbReference>
<reference evidence="7" key="1">
    <citation type="submission" date="2020-03" db="EMBL/GenBank/DDBJ databases">
        <authorList>
            <person name="Weist P."/>
        </authorList>
    </citation>
    <scope>NUCLEOTIDE SEQUENCE</scope>
</reference>
<dbReference type="SMART" id="SM00408">
    <property type="entry name" value="IGc2"/>
    <property type="match status" value="2"/>
</dbReference>
<keyword evidence="8" id="KW-1185">Reference proteome</keyword>
<name>A0A9N7TS41_PLEPL</name>
<feature type="chain" id="PRO_5040474029" description="Ig-like domain-containing protein" evidence="5">
    <location>
        <begin position="26"/>
        <end position="338"/>
    </location>
</feature>
<evidence type="ECO:0000313" key="7">
    <source>
        <dbReference type="EMBL" id="CAB1417807.1"/>
    </source>
</evidence>
<dbReference type="Pfam" id="PF13895">
    <property type="entry name" value="Ig_2"/>
    <property type="match status" value="1"/>
</dbReference>
<dbReference type="AlphaFoldDB" id="A0A9N7TS41"/>
<dbReference type="PROSITE" id="PS50835">
    <property type="entry name" value="IG_LIKE"/>
    <property type="match status" value="2"/>
</dbReference>
<dbReference type="PANTHER" id="PTHR44337:SF20">
    <property type="entry name" value="CARCINOEMBRYONIC ANTIGEN-RELATED CELL ADHESION MOLECULE 5-RELATED"/>
    <property type="match status" value="1"/>
</dbReference>
<dbReference type="InterPro" id="IPR003598">
    <property type="entry name" value="Ig_sub2"/>
</dbReference>
<dbReference type="Proteomes" id="UP001153269">
    <property type="component" value="Unassembled WGS sequence"/>
</dbReference>